<dbReference type="InterPro" id="IPR035892">
    <property type="entry name" value="C2_domain_sf"/>
</dbReference>
<evidence type="ECO:0000256" key="1">
    <source>
        <dbReference type="SAM" id="MobiDB-lite"/>
    </source>
</evidence>
<dbReference type="GO" id="GO:0010628">
    <property type="term" value="P:positive regulation of gene expression"/>
    <property type="evidence" value="ECO:0007669"/>
    <property type="project" value="TreeGrafter"/>
</dbReference>
<dbReference type="Pfam" id="PF00168">
    <property type="entry name" value="C2"/>
    <property type="match status" value="1"/>
</dbReference>
<feature type="compositionally biased region" description="Basic and acidic residues" evidence="1">
    <location>
        <begin position="430"/>
        <end position="441"/>
    </location>
</feature>
<dbReference type="InterPro" id="IPR000008">
    <property type="entry name" value="C2_dom"/>
</dbReference>
<feature type="region of interest" description="Disordered" evidence="1">
    <location>
        <begin position="530"/>
        <end position="557"/>
    </location>
</feature>
<protein>
    <recommendedName>
        <fullName evidence="2">C2 domain-containing protein</fullName>
    </recommendedName>
</protein>
<gene>
    <name evidence="3" type="ORF">B0I35DRAFT_437013</name>
</gene>
<accession>A0A8K0SMA4</accession>
<feature type="compositionally biased region" description="Basic and acidic residues" evidence="1">
    <location>
        <begin position="540"/>
        <end position="557"/>
    </location>
</feature>
<evidence type="ECO:0000313" key="3">
    <source>
        <dbReference type="EMBL" id="KAH7312441.1"/>
    </source>
</evidence>
<dbReference type="EMBL" id="JAGPNK010000010">
    <property type="protein sequence ID" value="KAH7312441.1"/>
    <property type="molecule type" value="Genomic_DNA"/>
</dbReference>
<keyword evidence="4" id="KW-1185">Reference proteome</keyword>
<dbReference type="SMART" id="SM00239">
    <property type="entry name" value="C2"/>
    <property type="match status" value="1"/>
</dbReference>
<reference evidence="3" key="1">
    <citation type="journal article" date="2021" name="Nat. Commun.">
        <title>Genetic determinants of endophytism in the Arabidopsis root mycobiome.</title>
        <authorList>
            <person name="Mesny F."/>
            <person name="Miyauchi S."/>
            <person name="Thiergart T."/>
            <person name="Pickel B."/>
            <person name="Atanasova L."/>
            <person name="Karlsson M."/>
            <person name="Huettel B."/>
            <person name="Barry K.W."/>
            <person name="Haridas S."/>
            <person name="Chen C."/>
            <person name="Bauer D."/>
            <person name="Andreopoulos W."/>
            <person name="Pangilinan J."/>
            <person name="LaButti K."/>
            <person name="Riley R."/>
            <person name="Lipzen A."/>
            <person name="Clum A."/>
            <person name="Drula E."/>
            <person name="Henrissat B."/>
            <person name="Kohler A."/>
            <person name="Grigoriev I.V."/>
            <person name="Martin F.M."/>
            <person name="Hacquard S."/>
        </authorList>
    </citation>
    <scope>NUCLEOTIDE SEQUENCE</scope>
    <source>
        <strain evidence="3">MPI-CAGE-CH-0235</strain>
    </source>
</reference>
<dbReference type="OrthoDB" id="73919at2759"/>
<feature type="domain" description="C2" evidence="2">
    <location>
        <begin position="60"/>
        <end position="188"/>
    </location>
</feature>
<comment type="caution">
    <text evidence="3">The sequence shown here is derived from an EMBL/GenBank/DDBJ whole genome shotgun (WGS) entry which is preliminary data.</text>
</comment>
<feature type="region of interest" description="Disordered" evidence="1">
    <location>
        <begin position="1"/>
        <end position="75"/>
    </location>
</feature>
<dbReference type="Gene3D" id="2.60.40.150">
    <property type="entry name" value="C2 domain"/>
    <property type="match status" value="1"/>
</dbReference>
<proteinExistence type="predicted"/>
<evidence type="ECO:0000313" key="4">
    <source>
        <dbReference type="Proteomes" id="UP000813444"/>
    </source>
</evidence>
<feature type="region of interest" description="Disordered" evidence="1">
    <location>
        <begin position="430"/>
        <end position="460"/>
    </location>
</feature>
<dbReference type="PANTHER" id="PTHR47800">
    <property type="entry name" value="C2 DOMAIN-CONTAINING PROTEIN"/>
    <property type="match status" value="1"/>
</dbReference>
<dbReference type="PROSITE" id="PS50004">
    <property type="entry name" value="C2"/>
    <property type="match status" value="1"/>
</dbReference>
<dbReference type="SUPFAM" id="SSF49562">
    <property type="entry name" value="C2 domain (Calcium/lipid-binding domain, CaLB)"/>
    <property type="match status" value="1"/>
</dbReference>
<evidence type="ECO:0000259" key="2">
    <source>
        <dbReference type="PROSITE" id="PS50004"/>
    </source>
</evidence>
<feature type="compositionally biased region" description="Pro residues" evidence="1">
    <location>
        <begin position="447"/>
        <end position="457"/>
    </location>
</feature>
<dbReference type="PANTHER" id="PTHR47800:SF5">
    <property type="entry name" value="FER-1-LIKE PROTEIN 6"/>
    <property type="match status" value="1"/>
</dbReference>
<name>A0A8K0SMA4_9HYPO</name>
<dbReference type="AlphaFoldDB" id="A0A8K0SMA4"/>
<feature type="compositionally biased region" description="Polar residues" evidence="1">
    <location>
        <begin position="7"/>
        <end position="36"/>
    </location>
</feature>
<dbReference type="Proteomes" id="UP000813444">
    <property type="component" value="Unassembled WGS sequence"/>
</dbReference>
<sequence>MAAQAADSLSPSGNPSAHQPTAINGMNGSAHQQNGNGAAPDSAKPRNGTFKDTIKKKKGPPGGFDPTPLPDAPQGYDVQFSFQRATNLPIADYGSMTSDPFIIATLKAANPKRHKDDPDLTHRTRTLRNTTEPQWEDKWIVANVPATGFTLKCRLYDEDSPDRNDRLGNVTIEVPQITDTWEGVPSPGTDYPVKKRVISKRALVFKFFQTLLTPGAHMTPFLTVSIKLLKKSDPPYAQMCTLGPTTWFKHFSPMIGRIAGTKVNANDQDDHNWETNSHENTSKSQKYDFQSNEMQLQGPVPSKLYHRYVEFRPFVGSMFASTGIRGKILHALLHKQHERIYNFNSSTEYGEFEPCSKEAALQFLRLVHFDEGGRLFTYVLTLDGMLRFTETGKEFGIDLLSKHTMHSDVEKYIACSGEFFVRRLQHPDASEDLHPRERTHPTESLPNGPPGDDPPLDPSFYQLVIDNDSGTYRPDKSVLPDLKEFLHKNFPGLGIVAMHWEDKELQKLKEAQINVKKREGRMVNLVMNRSQSSLSSAESELDHREGTWESGTKSKREAAFAAIEDPSTLRESAKTFLPYRSSGTSKQG</sequence>
<organism evidence="3 4">
    <name type="scientific">Stachybotrys elegans</name>
    <dbReference type="NCBI Taxonomy" id="80388"/>
    <lineage>
        <taxon>Eukaryota</taxon>
        <taxon>Fungi</taxon>
        <taxon>Dikarya</taxon>
        <taxon>Ascomycota</taxon>
        <taxon>Pezizomycotina</taxon>
        <taxon>Sordariomycetes</taxon>
        <taxon>Hypocreomycetidae</taxon>
        <taxon>Hypocreales</taxon>
        <taxon>Stachybotryaceae</taxon>
        <taxon>Stachybotrys</taxon>
    </lineage>
</organism>